<feature type="compositionally biased region" description="Basic and acidic residues" evidence="7">
    <location>
        <begin position="371"/>
        <end position="387"/>
    </location>
</feature>
<dbReference type="InterPro" id="IPR012317">
    <property type="entry name" value="Poly(ADP-ribose)pol_cat_dom"/>
</dbReference>
<evidence type="ECO:0000256" key="5">
    <source>
        <dbReference type="ARBA" id="ARBA00023027"/>
    </source>
</evidence>
<dbReference type="SMART" id="SM00773">
    <property type="entry name" value="WGR"/>
    <property type="match status" value="1"/>
</dbReference>
<dbReference type="Gene3D" id="1.20.142.10">
    <property type="entry name" value="Poly(ADP-ribose) polymerase, regulatory domain"/>
    <property type="match status" value="1"/>
</dbReference>
<dbReference type="CDD" id="cd07997">
    <property type="entry name" value="WGR_PARP"/>
    <property type="match status" value="1"/>
</dbReference>
<dbReference type="PROSITE" id="PS50297">
    <property type="entry name" value="ANK_REP_REGION"/>
    <property type="match status" value="4"/>
</dbReference>
<feature type="compositionally biased region" description="Basic and acidic residues" evidence="7">
    <location>
        <begin position="82"/>
        <end position="95"/>
    </location>
</feature>
<dbReference type="Gene3D" id="2.20.140.10">
    <property type="entry name" value="WGR domain"/>
    <property type="match status" value="1"/>
</dbReference>
<feature type="compositionally biased region" description="Basic residues" evidence="7">
    <location>
        <begin position="165"/>
        <end position="176"/>
    </location>
</feature>
<protein>
    <submittedName>
        <fullName evidence="8">Uncharacterized protein</fullName>
    </submittedName>
</protein>
<comment type="caution">
    <text evidence="8">The sequence shown here is derived from an EMBL/GenBank/DDBJ whole genome shotgun (WGS) entry which is preliminary data.</text>
</comment>
<dbReference type="SUPFAM" id="SSF48403">
    <property type="entry name" value="Ankyrin repeat"/>
    <property type="match status" value="4"/>
</dbReference>
<feature type="compositionally biased region" description="Basic and acidic residues" evidence="7">
    <location>
        <begin position="336"/>
        <end position="351"/>
    </location>
</feature>
<dbReference type="Pfam" id="PF02877">
    <property type="entry name" value="PARP_reg"/>
    <property type="match status" value="1"/>
</dbReference>
<dbReference type="PANTHER" id="PTHR10459:SF108">
    <property type="entry name" value="POLY [ADP-RIBOSE] POLYMERASE"/>
    <property type="match status" value="1"/>
</dbReference>
<keyword evidence="2" id="KW-0328">Glycosyltransferase</keyword>
<dbReference type="SUPFAM" id="SSF142921">
    <property type="entry name" value="WGR domain-like"/>
    <property type="match status" value="1"/>
</dbReference>
<dbReference type="InterPro" id="IPR036616">
    <property type="entry name" value="Poly(ADP-ribose)pol_reg_dom_sf"/>
</dbReference>
<dbReference type="PROSITE" id="PS51059">
    <property type="entry name" value="PARP_CATALYTIC"/>
    <property type="match status" value="1"/>
</dbReference>
<dbReference type="GO" id="GO:0005730">
    <property type="term" value="C:nucleolus"/>
    <property type="evidence" value="ECO:0007669"/>
    <property type="project" value="TreeGrafter"/>
</dbReference>
<dbReference type="Gene3D" id="3.90.228.10">
    <property type="match status" value="1"/>
</dbReference>
<dbReference type="PROSITE" id="PS50088">
    <property type="entry name" value="ANK_REPEAT"/>
    <property type="match status" value="6"/>
</dbReference>
<dbReference type="GO" id="GO:0070212">
    <property type="term" value="P:protein poly-ADP-ribosylation"/>
    <property type="evidence" value="ECO:0007669"/>
    <property type="project" value="TreeGrafter"/>
</dbReference>
<dbReference type="PROSITE" id="PS51977">
    <property type="entry name" value="WGR"/>
    <property type="match status" value="1"/>
</dbReference>
<dbReference type="InterPro" id="IPR002110">
    <property type="entry name" value="Ankyrin_rpt"/>
</dbReference>
<evidence type="ECO:0000256" key="3">
    <source>
        <dbReference type="ARBA" id="ARBA00022679"/>
    </source>
</evidence>
<dbReference type="InterPro" id="IPR050800">
    <property type="entry name" value="ARTD/PARP"/>
</dbReference>
<evidence type="ECO:0000256" key="6">
    <source>
        <dbReference type="ARBA" id="ARBA00023242"/>
    </source>
</evidence>
<dbReference type="InterPro" id="IPR036770">
    <property type="entry name" value="Ankyrin_rpt-contain_sf"/>
</dbReference>
<evidence type="ECO:0000256" key="7">
    <source>
        <dbReference type="SAM" id="MobiDB-lite"/>
    </source>
</evidence>
<dbReference type="PANTHER" id="PTHR10459">
    <property type="entry name" value="DNA LIGASE"/>
    <property type="match status" value="1"/>
</dbReference>
<dbReference type="GO" id="GO:1990404">
    <property type="term" value="F:NAD+-protein mono-ADP-ribosyltransferase activity"/>
    <property type="evidence" value="ECO:0007669"/>
    <property type="project" value="TreeGrafter"/>
</dbReference>
<dbReference type="EMBL" id="CAIIXF020000003">
    <property type="protein sequence ID" value="CAH1779903.1"/>
    <property type="molecule type" value="Genomic_DNA"/>
</dbReference>
<feature type="compositionally biased region" description="Basic and acidic residues" evidence="7">
    <location>
        <begin position="800"/>
        <end position="819"/>
    </location>
</feature>
<dbReference type="InterPro" id="IPR008893">
    <property type="entry name" value="WGR_domain"/>
</dbReference>
<feature type="compositionally biased region" description="Low complexity" evidence="7">
    <location>
        <begin position="37"/>
        <end position="55"/>
    </location>
</feature>
<evidence type="ECO:0000256" key="2">
    <source>
        <dbReference type="ARBA" id="ARBA00022676"/>
    </source>
</evidence>
<dbReference type="Pfam" id="PF00644">
    <property type="entry name" value="PARP"/>
    <property type="match status" value="1"/>
</dbReference>
<dbReference type="SUPFAM" id="SSF47587">
    <property type="entry name" value="Domain of poly(ADP-ribose) polymerase"/>
    <property type="match status" value="1"/>
</dbReference>
<evidence type="ECO:0000313" key="8">
    <source>
        <dbReference type="EMBL" id="CAH1779903.1"/>
    </source>
</evidence>
<feature type="region of interest" description="Disordered" evidence="7">
    <location>
        <begin position="799"/>
        <end position="822"/>
    </location>
</feature>
<feature type="region of interest" description="Disordered" evidence="7">
    <location>
        <begin position="1"/>
        <end position="190"/>
    </location>
</feature>
<dbReference type="Gene3D" id="1.25.40.20">
    <property type="entry name" value="Ankyrin repeat-containing domain"/>
    <property type="match status" value="7"/>
</dbReference>
<keyword evidence="3" id="KW-0808">Transferase</keyword>
<name>A0A8J1Y9P7_OWEFU</name>
<accession>A0A8J1Y9P7</accession>
<gene>
    <name evidence="8" type="ORF">OFUS_LOCUS6662</name>
</gene>
<organism evidence="8 9">
    <name type="scientific">Owenia fusiformis</name>
    <name type="common">Polychaete worm</name>
    <dbReference type="NCBI Taxonomy" id="6347"/>
    <lineage>
        <taxon>Eukaryota</taxon>
        <taxon>Metazoa</taxon>
        <taxon>Spiralia</taxon>
        <taxon>Lophotrochozoa</taxon>
        <taxon>Annelida</taxon>
        <taxon>Polychaeta</taxon>
        <taxon>Sedentaria</taxon>
        <taxon>Canalipalpata</taxon>
        <taxon>Sabellida</taxon>
        <taxon>Oweniida</taxon>
        <taxon>Oweniidae</taxon>
        <taxon>Owenia</taxon>
    </lineage>
</organism>
<feature type="compositionally biased region" description="Basic and acidic residues" evidence="7">
    <location>
        <begin position="64"/>
        <end position="74"/>
    </location>
</feature>
<evidence type="ECO:0000313" key="9">
    <source>
        <dbReference type="Proteomes" id="UP000749559"/>
    </source>
</evidence>
<keyword evidence="5" id="KW-0520">NAD</keyword>
<dbReference type="GO" id="GO:0006302">
    <property type="term" value="P:double-strand break repair"/>
    <property type="evidence" value="ECO:0007669"/>
    <property type="project" value="TreeGrafter"/>
</dbReference>
<dbReference type="InterPro" id="IPR036930">
    <property type="entry name" value="WGR_dom_sf"/>
</dbReference>
<dbReference type="Pfam" id="PF05406">
    <property type="entry name" value="WGR"/>
    <property type="match status" value="1"/>
</dbReference>
<keyword evidence="6" id="KW-0539">Nucleus</keyword>
<keyword evidence="9" id="KW-1185">Reference proteome</keyword>
<dbReference type="GO" id="GO:0016779">
    <property type="term" value="F:nucleotidyltransferase activity"/>
    <property type="evidence" value="ECO:0007669"/>
    <property type="project" value="UniProtKB-KW"/>
</dbReference>
<evidence type="ECO:0000256" key="4">
    <source>
        <dbReference type="ARBA" id="ARBA00022695"/>
    </source>
</evidence>
<keyword evidence="4" id="KW-0548">Nucleotidyltransferase</keyword>
<dbReference type="OrthoDB" id="2017365at2759"/>
<dbReference type="PROSITE" id="PS51060">
    <property type="entry name" value="PARP_ALPHA_HD"/>
    <property type="match status" value="1"/>
</dbReference>
<reference evidence="8" key="1">
    <citation type="submission" date="2022-03" db="EMBL/GenBank/DDBJ databases">
        <authorList>
            <person name="Martin C."/>
        </authorList>
    </citation>
    <scope>NUCLEOTIDE SEQUENCE</scope>
</reference>
<sequence length="2556" mass="287934">METEKNSVPAGGVKVVENDKPNSPEQPPTKARETRSTKSPSKQSSKSPSLQRKSPSPAPKKPTPKKESITKEEPPVPVLTKEVPDQKPNNVEKMDVIPPDENNGDMSNDHSEMPDIKETAIEPPQKAKRGRRGKRKRTLSKPKLQPMTLGDPLVGQEAGEAPILKPKKERKPRQKRSAPADVEPRVTPKRQRRQFEPFQAIPAPEIKRVRSYHESSDTEEEEKVMVAKRGTFLAVRNEEGTFYLCQTQQDVYINKKPFRIQWLDNTETGDSNIYKKESFDTTQLHCVITKVVVEKIGKEEYRLPKAEVNRTTDLLNKAKSGVKLTKLTGGSVQQKDGLEDSPSPKKVKDSHSNNVGNTRPKRKVQRGTLVVRKDKKSDKQKGKDKKGPTKAVKKSVPKKMALVRQNSSKVAIAKTKLKRALTVTRTGSGSGEGLKAALQKARKIKQQAQKAKGPLDPNRMLKPNNNIKVLDKDLLYETRQPLPFISSSAQSRLCIRAAILNDKKMLQEMIDNRKQVYSAFLGQSDEQLPVNKTAAHIAVERENHAMLRILGKERLKSEPRVGRPSCLLDHRGTGRYNRASLGIRHVRRLNMSRGSKEGNNALIRNDSDEEKPELHLWALQKGVSMDTINVLTATELIDKDNLFSNIYFAVRHGHRILAGKLIELGEKTQGLGMNHLHKEALLFNKEDWKIPIREASVKKKPYENKQMTPLHCAAINPNTKYLSKLLSIFPDHNLCDMDQRRPIHYAAACEGKGPLELLLNRGVSAEEADKKGYTPLMIAVECDRIQNVHVLMKKAQAAIDEQRKEEESQRPRKMGKFEDPAPIPPVGMVGKYGVGGVNRGNRSSWCALHLAIQYASLAMVEILIGYGANVERPLSATQNKVTPLMMAARQGDLALVKLLAKTAKIEKKDRLGRTALMHAVMNGYTAVSSYLIQRGANPSHADTSGNTCLHYSCAYGWYFVTEMLLKAGADPSTPNDWKLTPLGASYLKGHSGLTDYLLALPGIDIDFRDESGMTLLMNALTNNWGEEDAIYNQVWKLSKKKGAKCTLVDVDDTTCLHFLANNEVPCNTEKNPNRMQSAMKESVKIAEYLVSQGCDPQAVNQGGMTPLMVALGQDNMNIELVTYLVKQMGDITAAVDLDGKNTLHYLAKKCMELPMLQLLKTIISQASEKGMENLKKMARMPSKNDKSLSVSYPTQHTPLLLACFHYKRCKKEAKENDPPSVREEIDKIWENGREIIHLLIEKLDSEIEYVVERRPTSVGENGSSSENQTVTTDHYCASHFLINVNCERPQGKPAFHMLLKYKPNLQIVDFTLRPMLLELTMVGRLECIQTLLAAGADVNCVSQRKKEENLTPILEAVRRGNLAIIKTLTENGADLTILEENTKNTLLHIAVIKYCESKRPRDKLEVIKYLLEKGLDVNARTDKNRTVLHLSVNFSSDTADEPRDLEILLLRKGADLFARDVRGRLPLHYCFVKIGNHNIKSMIDPIEICSMLLTAMKNVDVDAVDNFGQMALHRAAHRGATVCCMLLVQKGSPVDVPDLDGNTPLAHSVLAVHDSCALMLIQKGANINTVIVTNPKGVDKLEEDSIVEYTGVVEDIMQSKAVKELEQLDAIHTKNKLKPAWRWLSRQWTKPEVPPRKGYPLLQNVVQNGWQGVTYIVLDLLGQFGMEYAAAVEVALRIQKFQFSLTLVNKQIEDSKLQVFNKEKQNLIHTLTKEACPSTKPDLQLELISILQERGVSMDIPDMYNCTPLTYACMNRNYPLCNYILENQAGVQVNNTDKFNRTPLAACLWNTTSNHQAPALSKLVESLIQKGANPNQLYDFPPVDHISGFHQSAVGQEYMHSKHSHKVSPLILCVCLNSNLVSTLLGNGADINFPDDRGRTPIMHAVKLNKMFLVQKLLTKNGDTSLMKSSEKDEVINNFKMTATNINLAAQDCDGNTVLHHVVTSLDAASYDNENILQLLIKSGAPVETKNKLGQTVLDLALHNHTYNIVNSLQLRTKDKRKPDKSFKPFPVHDGMDWPKPIPNFSEDAALMLEKIELDEMKQIGEEETQKLQPDKRAKVTNGEILMDSTQDIGYDILMTKVDVQFGAYGLYNYYKMQVIKQKTDDLYVLFNNWGRIGDNGQYQATPFSTEQEAVKEFTKIFKAKSGNDWSNIKNFEIHPKKYRLVGADRRKKHKRPQVTFDVKKSELTSKLPKYIRDFMEEMSNLTMLKNNYSNLGLDTDVIPFGKLHRNTLEEARALLAQIRPIIQEKETLRAQQTTDTLEKYHDICQKIADLSTDYYSLIPKQGFEYERLAPIDNLHKYSSEFALINNLLEFEVAERVLLGAQLRKNEIHPLDYVYQALECKLEIIQETDPVSQHILRYVHNTDTSVDVEAIYKFSRGNEDNALWEGNLDNHKLLWHGSKVTNLISILNRGLLIAVPEAPKTGYMFGKGIYFADSFKKSKAYCHGSNTKYMLLCEVALGKEKHFEQSEYMEQAATGCHSTLGLGANMPNPTDDAVLNSGVKIPLGKQIHRPTPQVRSEYWKKYGCWPLQQNEYIVYNEKQVAIRYIVQFRNQS</sequence>
<feature type="compositionally biased region" description="Basic residues" evidence="7">
    <location>
        <begin position="126"/>
        <end position="140"/>
    </location>
</feature>
<evidence type="ECO:0000256" key="1">
    <source>
        <dbReference type="ARBA" id="ARBA00004123"/>
    </source>
</evidence>
<dbReference type="CDD" id="cd01437">
    <property type="entry name" value="parp_like"/>
    <property type="match status" value="1"/>
</dbReference>
<dbReference type="Pfam" id="PF12796">
    <property type="entry name" value="Ank_2"/>
    <property type="match status" value="5"/>
</dbReference>
<dbReference type="InterPro" id="IPR004102">
    <property type="entry name" value="Poly(ADP-ribose)pol_reg_dom"/>
</dbReference>
<comment type="subcellular location">
    <subcellularLocation>
        <location evidence="1">Nucleus</location>
    </subcellularLocation>
</comment>
<dbReference type="Proteomes" id="UP000749559">
    <property type="component" value="Unassembled WGS sequence"/>
</dbReference>
<dbReference type="SUPFAM" id="SSF56399">
    <property type="entry name" value="ADP-ribosylation"/>
    <property type="match status" value="1"/>
</dbReference>
<proteinExistence type="predicted"/>
<feature type="region of interest" description="Disordered" evidence="7">
    <location>
        <begin position="326"/>
        <end position="398"/>
    </location>
</feature>
<feature type="compositionally biased region" description="Basic and acidic residues" evidence="7">
    <location>
        <begin position="107"/>
        <end position="120"/>
    </location>
</feature>
<dbReference type="GO" id="GO:0003950">
    <property type="term" value="F:NAD+ poly-ADP-ribosyltransferase activity"/>
    <property type="evidence" value="ECO:0007669"/>
    <property type="project" value="UniProtKB-UniRule"/>
</dbReference>
<dbReference type="SMART" id="SM00248">
    <property type="entry name" value="ANK"/>
    <property type="match status" value="28"/>
</dbReference>